<evidence type="ECO:0000256" key="8">
    <source>
        <dbReference type="ARBA" id="ARBA00022679"/>
    </source>
</evidence>
<proteinExistence type="inferred from homology"/>
<evidence type="ECO:0000256" key="2">
    <source>
        <dbReference type="ARBA" id="ARBA00004123"/>
    </source>
</evidence>
<sequence>METQLCDRNKLSMALAFMRFQLKAVLQVFSASVESKNQGQGQDQDQEGRFRFLPEFLVEDPSSLILFAARYAPDVLLSPELMPPAPAPSLLGDLYIDLVSLGLNNPESIRNPHLKSKLVDVVHALTYCDPEDDTDYVDTNIAKLQPRFMVHPVVGQFMMSLMSARRAKQLVGALLRLYVDVEHTESTSSFYDKFNTRYNIARILRSLWKQPQSHYLDETIEFFTLNPSKNSHASILVVERFVSRLTSDTTYLLDESLSKLSTIKSIEQDPNYINQNNNNNDNDNNDNTNDNNASDTTSQLLSAERQASIYITLAHETVHILAFLACKVPDPFRAEELVLRLAAMLNYNLDVLAGPKCNDLKVKNMYDRFRFNPRLLLSELLSVYTSLSTPFPQINHENLESLESSPPYLFLSALAQDSRSWSSSIFYKAIDLCSKYSLKPYSSLQQLARIGTTVNDLVLQFTDLDELTSGADGNGQDTDVPEEFLDPLMYTLMTDPVMLPTSNMVVDRKTIKAYLLNDPRDPFNRMPLDYCDVVEIPDLKRRIVEFRQLQREKLKNRKREA</sequence>
<dbReference type="EMBL" id="LSSK01000025">
    <property type="protein sequence ID" value="OMH85981.1"/>
    <property type="molecule type" value="Genomic_DNA"/>
</dbReference>
<comment type="similarity">
    <text evidence="5">Belongs to the ubiquitin conjugation factor E4 family.</text>
</comment>
<dbReference type="Gene3D" id="3.30.40.10">
    <property type="entry name" value="Zinc/RING finger domain, C3HC4 (zinc finger)"/>
    <property type="match status" value="1"/>
</dbReference>
<evidence type="ECO:0000256" key="7">
    <source>
        <dbReference type="ARBA" id="ARBA00022490"/>
    </source>
</evidence>
<dbReference type="GO" id="GO:0005737">
    <property type="term" value="C:cytoplasm"/>
    <property type="evidence" value="ECO:0007669"/>
    <property type="project" value="UniProtKB-SubCell"/>
</dbReference>
<evidence type="ECO:0000256" key="9">
    <source>
        <dbReference type="ARBA" id="ARBA00022786"/>
    </source>
</evidence>
<reference evidence="14" key="1">
    <citation type="submission" date="2017-01" db="EMBL/GenBank/DDBJ databases">
        <authorList>
            <person name="Wang Y."/>
            <person name="White M."/>
            <person name="Kvist S."/>
            <person name="Moncalvo J.-M."/>
        </authorList>
    </citation>
    <scope>NUCLEOTIDE SEQUENCE [LARGE SCALE GENOMIC DNA]</scope>
    <source>
        <strain evidence="14">COL-18-3</strain>
    </source>
</reference>
<dbReference type="GO" id="GO:0005634">
    <property type="term" value="C:nucleus"/>
    <property type="evidence" value="ECO:0007669"/>
    <property type="project" value="UniProtKB-SubCell"/>
</dbReference>
<dbReference type="InterPro" id="IPR019474">
    <property type="entry name" value="Ub_conjug_fac_E4_core"/>
</dbReference>
<keyword evidence="8" id="KW-0808">Transferase</keyword>
<evidence type="ECO:0000256" key="3">
    <source>
        <dbReference type="ARBA" id="ARBA00004496"/>
    </source>
</evidence>
<dbReference type="GO" id="GO:0000151">
    <property type="term" value="C:ubiquitin ligase complex"/>
    <property type="evidence" value="ECO:0007669"/>
    <property type="project" value="InterPro"/>
</dbReference>
<evidence type="ECO:0000256" key="4">
    <source>
        <dbReference type="ARBA" id="ARBA00004906"/>
    </source>
</evidence>
<dbReference type="Pfam" id="PF10408">
    <property type="entry name" value="Ufd2P_core"/>
    <property type="match status" value="1"/>
</dbReference>
<accession>A0A1R1PYE1</accession>
<dbReference type="FunFam" id="3.30.40.10:FF:000055">
    <property type="entry name" value="Ubiquitin conjugation factor e4 a"/>
    <property type="match status" value="1"/>
</dbReference>
<dbReference type="PROSITE" id="PS51698">
    <property type="entry name" value="U_BOX"/>
    <property type="match status" value="1"/>
</dbReference>
<evidence type="ECO:0000256" key="10">
    <source>
        <dbReference type="ARBA" id="ARBA00023242"/>
    </source>
</evidence>
<name>A0A1R1PYE1_ZANCU</name>
<evidence type="ECO:0000256" key="1">
    <source>
        <dbReference type="ARBA" id="ARBA00000900"/>
    </source>
</evidence>
<dbReference type="InterPro" id="IPR013083">
    <property type="entry name" value="Znf_RING/FYVE/PHD"/>
</dbReference>
<feature type="domain" description="U-box" evidence="12">
    <location>
        <begin position="479"/>
        <end position="553"/>
    </location>
</feature>
<evidence type="ECO:0000256" key="6">
    <source>
        <dbReference type="ARBA" id="ARBA00012483"/>
    </source>
</evidence>
<dbReference type="SMART" id="SM00504">
    <property type="entry name" value="Ubox"/>
    <property type="match status" value="1"/>
</dbReference>
<keyword evidence="13" id="KW-0436">Ligase</keyword>
<keyword evidence="10" id="KW-0539">Nucleus</keyword>
<dbReference type="GO" id="GO:0000209">
    <property type="term" value="P:protein polyubiquitination"/>
    <property type="evidence" value="ECO:0007669"/>
    <property type="project" value="TreeGrafter"/>
</dbReference>
<dbReference type="GO" id="GO:0006511">
    <property type="term" value="P:ubiquitin-dependent protein catabolic process"/>
    <property type="evidence" value="ECO:0007669"/>
    <property type="project" value="InterPro"/>
</dbReference>
<feature type="compositionally biased region" description="Low complexity" evidence="11">
    <location>
        <begin position="274"/>
        <end position="292"/>
    </location>
</feature>
<dbReference type="AlphaFoldDB" id="A0A1R1PYE1"/>
<evidence type="ECO:0000313" key="13">
    <source>
        <dbReference type="EMBL" id="OMH85981.1"/>
    </source>
</evidence>
<dbReference type="OrthoDB" id="20295at2759"/>
<organism evidence="13 14">
    <name type="scientific">Zancudomyces culisetae</name>
    <name type="common">Gut fungus</name>
    <name type="synonym">Smittium culisetae</name>
    <dbReference type="NCBI Taxonomy" id="1213189"/>
    <lineage>
        <taxon>Eukaryota</taxon>
        <taxon>Fungi</taxon>
        <taxon>Fungi incertae sedis</taxon>
        <taxon>Zoopagomycota</taxon>
        <taxon>Kickxellomycotina</taxon>
        <taxon>Harpellomycetes</taxon>
        <taxon>Harpellales</taxon>
        <taxon>Legeriomycetaceae</taxon>
        <taxon>Zancudomyces</taxon>
    </lineage>
</organism>
<feature type="region of interest" description="Disordered" evidence="11">
    <location>
        <begin position="268"/>
        <end position="298"/>
    </location>
</feature>
<dbReference type="GO" id="GO:0036503">
    <property type="term" value="P:ERAD pathway"/>
    <property type="evidence" value="ECO:0007669"/>
    <property type="project" value="InterPro"/>
</dbReference>
<comment type="subcellular location">
    <subcellularLocation>
        <location evidence="3">Cytoplasm</location>
    </subcellularLocation>
    <subcellularLocation>
        <location evidence="2">Nucleus</location>
    </subcellularLocation>
</comment>
<keyword evidence="9" id="KW-0833">Ubl conjugation pathway</keyword>
<evidence type="ECO:0000256" key="5">
    <source>
        <dbReference type="ARBA" id="ARBA00007434"/>
    </source>
</evidence>
<dbReference type="GO" id="GO:0016874">
    <property type="term" value="F:ligase activity"/>
    <property type="evidence" value="ECO:0007669"/>
    <property type="project" value="UniProtKB-KW"/>
</dbReference>
<dbReference type="InterPro" id="IPR045132">
    <property type="entry name" value="UBE4"/>
</dbReference>
<keyword evidence="7" id="KW-0963">Cytoplasm</keyword>
<evidence type="ECO:0000313" key="14">
    <source>
        <dbReference type="Proteomes" id="UP000188320"/>
    </source>
</evidence>
<dbReference type="GO" id="GO:0034450">
    <property type="term" value="F:ubiquitin-ubiquitin ligase activity"/>
    <property type="evidence" value="ECO:0007669"/>
    <property type="project" value="InterPro"/>
</dbReference>
<dbReference type="EC" id="2.3.2.27" evidence="6"/>
<dbReference type="Proteomes" id="UP000188320">
    <property type="component" value="Unassembled WGS sequence"/>
</dbReference>
<comment type="pathway">
    <text evidence="4">Protein modification; protein ubiquitination.</text>
</comment>
<comment type="caution">
    <text evidence="13">The sequence shown here is derived from an EMBL/GenBank/DDBJ whole genome shotgun (WGS) entry which is preliminary data.</text>
</comment>
<gene>
    <name evidence="13" type="ORF">AX774_g445</name>
</gene>
<comment type="catalytic activity">
    <reaction evidence="1">
        <text>S-ubiquitinyl-[E2 ubiquitin-conjugating enzyme]-L-cysteine + [acceptor protein]-L-lysine = [E2 ubiquitin-conjugating enzyme]-L-cysteine + N(6)-ubiquitinyl-[acceptor protein]-L-lysine.</text>
        <dbReference type="EC" id="2.3.2.27"/>
    </reaction>
</comment>
<dbReference type="PANTHER" id="PTHR13931">
    <property type="entry name" value="UBIQUITINATION FACTOR E4"/>
    <property type="match status" value="1"/>
</dbReference>
<dbReference type="UniPathway" id="UPA00143"/>
<protein>
    <recommendedName>
        <fullName evidence="6">RING-type E3 ubiquitin transferase</fullName>
        <ecNumber evidence="6">2.3.2.27</ecNumber>
    </recommendedName>
</protein>
<keyword evidence="14" id="KW-1185">Reference proteome</keyword>
<dbReference type="SUPFAM" id="SSF57850">
    <property type="entry name" value="RING/U-box"/>
    <property type="match status" value="1"/>
</dbReference>
<dbReference type="InterPro" id="IPR003613">
    <property type="entry name" value="Ubox_domain"/>
</dbReference>
<evidence type="ECO:0000259" key="12">
    <source>
        <dbReference type="PROSITE" id="PS51698"/>
    </source>
</evidence>
<evidence type="ECO:0000256" key="11">
    <source>
        <dbReference type="SAM" id="MobiDB-lite"/>
    </source>
</evidence>
<dbReference type="PANTHER" id="PTHR13931:SF2">
    <property type="entry name" value="UBIQUITIN CONJUGATION FACTOR E4 B"/>
    <property type="match status" value="1"/>
</dbReference>
<dbReference type="Pfam" id="PF04564">
    <property type="entry name" value="U-box"/>
    <property type="match status" value="1"/>
</dbReference>